<dbReference type="Pfam" id="PF15532">
    <property type="entry name" value="Ntox30"/>
    <property type="match status" value="1"/>
</dbReference>
<feature type="domain" description="Bacterial toxin 30" evidence="1">
    <location>
        <begin position="9"/>
        <end position="54"/>
    </location>
</feature>
<reference evidence="2 3" key="1">
    <citation type="submission" date="2017-04" db="EMBL/GenBank/DDBJ databases">
        <title>Complete genome of Campylobacter concisus ATCC 33237T and draft genomes for an additional eight well characterized C. concisus strains.</title>
        <authorList>
            <person name="Cornelius A.J."/>
            <person name="Miller W.G."/>
            <person name="Lastovica A.J."/>
            <person name="On S.L."/>
            <person name="French N.P."/>
            <person name="Vandenberg O."/>
            <person name="Biggs P.J."/>
        </authorList>
    </citation>
    <scope>NUCLEOTIDE SEQUENCE [LARGE SCALE GENOMIC DNA]</scope>
    <source>
        <strain evidence="2 3">CCUG 19995</strain>
    </source>
</reference>
<dbReference type="InterPro" id="IPR029111">
    <property type="entry name" value="Ntox30"/>
</dbReference>
<sequence>MLVQKNGNGIRFIDEAGIERIRIHGPDPKAPIGTNSNSGWILRIQDKNKNYLDNFRNIGGYKANETHIPIYGNSILEK</sequence>
<dbReference type="AlphaFoldDB" id="A0A1Y5MN79"/>
<evidence type="ECO:0000259" key="1">
    <source>
        <dbReference type="Pfam" id="PF15532"/>
    </source>
</evidence>
<gene>
    <name evidence="2" type="ORF">B9N65_00070</name>
</gene>
<proteinExistence type="predicted"/>
<evidence type="ECO:0000313" key="3">
    <source>
        <dbReference type="Proteomes" id="UP000196317"/>
    </source>
</evidence>
<accession>A0A1Y5MN79</accession>
<dbReference type="EMBL" id="NDYN01000001">
    <property type="protein sequence ID" value="OUT08774.1"/>
    <property type="molecule type" value="Genomic_DNA"/>
</dbReference>
<comment type="caution">
    <text evidence="2">The sequence shown here is derived from an EMBL/GenBank/DDBJ whole genome shotgun (WGS) entry which is preliminary data.</text>
</comment>
<dbReference type="Proteomes" id="UP000196317">
    <property type="component" value="Unassembled WGS sequence"/>
</dbReference>
<evidence type="ECO:0000313" key="2">
    <source>
        <dbReference type="EMBL" id="OUT08774.1"/>
    </source>
</evidence>
<name>A0A1Y5MN79_9BACT</name>
<protein>
    <recommendedName>
        <fullName evidence="1">Bacterial toxin 30 domain-containing protein</fullName>
    </recommendedName>
</protein>
<organism evidence="2 3">
    <name type="scientific">Campylobacter concisus</name>
    <dbReference type="NCBI Taxonomy" id="199"/>
    <lineage>
        <taxon>Bacteria</taxon>
        <taxon>Pseudomonadati</taxon>
        <taxon>Campylobacterota</taxon>
        <taxon>Epsilonproteobacteria</taxon>
        <taxon>Campylobacterales</taxon>
        <taxon>Campylobacteraceae</taxon>
        <taxon>Campylobacter</taxon>
    </lineage>
</organism>